<comment type="caution">
    <text evidence="1">The sequence shown here is derived from an EMBL/GenBank/DDBJ whole genome shotgun (WGS) entry which is preliminary data.</text>
</comment>
<organism evidence="1 2">
    <name type="scientific">Candidatus Saganbacteria bacterium CG08_land_8_20_14_0_20_45_16</name>
    <dbReference type="NCBI Taxonomy" id="2014293"/>
    <lineage>
        <taxon>Bacteria</taxon>
        <taxon>Bacillati</taxon>
        <taxon>Saganbacteria</taxon>
    </lineage>
</organism>
<proteinExistence type="predicted"/>
<name>A0A2H0XTT3_UNCSA</name>
<evidence type="ECO:0000313" key="2">
    <source>
        <dbReference type="Proteomes" id="UP000231343"/>
    </source>
</evidence>
<gene>
    <name evidence="1" type="ORF">COT42_08800</name>
</gene>
<protein>
    <submittedName>
        <fullName evidence="1">Uncharacterized protein</fullName>
    </submittedName>
</protein>
<dbReference type="EMBL" id="PEYM01000147">
    <property type="protein sequence ID" value="PIS28165.1"/>
    <property type="molecule type" value="Genomic_DNA"/>
</dbReference>
<reference evidence="1 2" key="1">
    <citation type="submission" date="2017-09" db="EMBL/GenBank/DDBJ databases">
        <title>Depth-based differentiation of microbial function through sediment-hosted aquifers and enrichment of novel symbionts in the deep terrestrial subsurface.</title>
        <authorList>
            <person name="Probst A.J."/>
            <person name="Ladd B."/>
            <person name="Jarett J.K."/>
            <person name="Geller-Mcgrath D.E."/>
            <person name="Sieber C.M."/>
            <person name="Emerson J.B."/>
            <person name="Anantharaman K."/>
            <person name="Thomas B.C."/>
            <person name="Malmstrom R."/>
            <person name="Stieglmeier M."/>
            <person name="Klingl A."/>
            <person name="Woyke T."/>
            <person name="Ryan C.M."/>
            <person name="Banfield J.F."/>
        </authorList>
    </citation>
    <scope>NUCLEOTIDE SEQUENCE [LARGE SCALE GENOMIC DNA]</scope>
    <source>
        <strain evidence="1">CG08_land_8_20_14_0_20_45_16</strain>
    </source>
</reference>
<evidence type="ECO:0000313" key="1">
    <source>
        <dbReference type="EMBL" id="PIS28165.1"/>
    </source>
</evidence>
<accession>A0A2H0XTT3</accession>
<sequence>MPTIKNFLSSLKEKDKYPYYKEFEVLANETNLIKFRLYIHKDLFVQIYHNENSAISSFALVSVTNRIFGRDKIGKRWHRHPTGNSSFHDDSPKGNKSTNIKKFLAEVNQILKELKLI</sequence>
<dbReference type="AlphaFoldDB" id="A0A2H0XTT3"/>
<dbReference type="Proteomes" id="UP000231343">
    <property type="component" value="Unassembled WGS sequence"/>
</dbReference>